<gene>
    <name evidence="5" type="primary">lyc</name>
    <name evidence="5" type="ORF">NCTC7582_04007</name>
</gene>
<dbReference type="EC" id="3.2.1.17" evidence="5"/>
<dbReference type="PANTHER" id="PTHR34135:SF1">
    <property type="entry name" value="GLYCOSYL HYDROLASE FAMILY 25"/>
    <property type="match status" value="1"/>
</dbReference>
<keyword evidence="5" id="KW-0326">Glycosidase</keyword>
<protein>
    <submittedName>
        <fullName evidence="5">Glycoside hydrolase family 25</fullName>
        <ecNumber evidence="5">3.2.1.17</ecNumber>
    </submittedName>
</protein>
<evidence type="ECO:0000256" key="3">
    <source>
        <dbReference type="SAM" id="Coils"/>
    </source>
</evidence>
<feature type="domain" description="SLH" evidence="4">
    <location>
        <begin position="230"/>
        <end position="287"/>
    </location>
</feature>
<name>A0A2X1A2A0_9BACI</name>
<organism evidence="5 6">
    <name type="scientific">Lysinibacillus capsici</name>
    <dbReference type="NCBI Taxonomy" id="2115968"/>
    <lineage>
        <taxon>Bacteria</taxon>
        <taxon>Bacillati</taxon>
        <taxon>Bacillota</taxon>
        <taxon>Bacilli</taxon>
        <taxon>Bacillales</taxon>
        <taxon>Bacillaceae</taxon>
        <taxon>Lysinibacillus</taxon>
    </lineage>
</organism>
<sequence>MSYIIDISHHQGDIDWSEAVKDVDLAIIRTQYGTSTIDRKYVQNIEACMKYKVPFGVYIYVTFKNGTEALEQAKDFYNRAKNYNPLFYVVDIEESFGASVQNIVQGTQVFIDYLKSKAVKVGLYTGHHFYKPYLMDTVKNYDFLWIPRYSGSSSPGLKPNFACDLWQYTDKGIVAGIKGTVDLNQLNGSKSLSWFTDTDKKKEISLSQYEELKKENKQLKQELTEMKELLVGIKSNAMVSPAHKEDWEWAIEEGLIRGDGKCMNPTDTLTRQQMATMLKRFYDKFIK</sequence>
<evidence type="ECO:0000259" key="4">
    <source>
        <dbReference type="PROSITE" id="PS51272"/>
    </source>
</evidence>
<dbReference type="Pfam" id="PF01183">
    <property type="entry name" value="Glyco_hydro_25"/>
    <property type="match status" value="1"/>
</dbReference>
<evidence type="ECO:0000313" key="5">
    <source>
        <dbReference type="EMBL" id="SPU38057.1"/>
    </source>
</evidence>
<dbReference type="PROSITE" id="PS51272">
    <property type="entry name" value="SLH"/>
    <property type="match status" value="1"/>
</dbReference>
<accession>A0A2X1A2A0</accession>
<evidence type="ECO:0000256" key="1">
    <source>
        <dbReference type="ARBA" id="ARBA00010646"/>
    </source>
</evidence>
<dbReference type="InterPro" id="IPR002053">
    <property type="entry name" value="Glyco_hydro_25"/>
</dbReference>
<dbReference type="Gene3D" id="3.20.20.80">
    <property type="entry name" value="Glycosidases"/>
    <property type="match status" value="1"/>
</dbReference>
<feature type="coiled-coil region" evidence="3">
    <location>
        <begin position="202"/>
        <end position="236"/>
    </location>
</feature>
<dbReference type="PROSITE" id="PS51904">
    <property type="entry name" value="GLYCOSYL_HYDROL_F25_2"/>
    <property type="match status" value="1"/>
</dbReference>
<evidence type="ECO:0000256" key="2">
    <source>
        <dbReference type="ARBA" id="ARBA00022729"/>
    </source>
</evidence>
<keyword evidence="2" id="KW-0732">Signal</keyword>
<dbReference type="AlphaFoldDB" id="A0A2X1A2A0"/>
<dbReference type="RefSeq" id="WP_112118194.1">
    <property type="nucleotide sequence ID" value="NZ_JAXOWA010000001.1"/>
</dbReference>
<evidence type="ECO:0000313" key="6">
    <source>
        <dbReference type="Proteomes" id="UP000251431"/>
    </source>
</evidence>
<keyword evidence="5" id="KW-0378">Hydrolase</keyword>
<proteinExistence type="inferred from homology"/>
<dbReference type="GO" id="GO:0003796">
    <property type="term" value="F:lysozyme activity"/>
    <property type="evidence" value="ECO:0007669"/>
    <property type="project" value="UniProtKB-EC"/>
</dbReference>
<dbReference type="GO" id="GO:0016998">
    <property type="term" value="P:cell wall macromolecule catabolic process"/>
    <property type="evidence" value="ECO:0007669"/>
    <property type="project" value="InterPro"/>
</dbReference>
<dbReference type="SUPFAM" id="SSF51445">
    <property type="entry name" value="(Trans)glycosidases"/>
    <property type="match status" value="1"/>
</dbReference>
<dbReference type="GO" id="GO:0016052">
    <property type="term" value="P:carbohydrate catabolic process"/>
    <property type="evidence" value="ECO:0007669"/>
    <property type="project" value="TreeGrafter"/>
</dbReference>
<comment type="similarity">
    <text evidence="1">Belongs to the glycosyl hydrolase 25 family.</text>
</comment>
<dbReference type="InterPro" id="IPR017853">
    <property type="entry name" value="GH"/>
</dbReference>
<dbReference type="EMBL" id="UAQE01000004">
    <property type="protein sequence ID" value="SPU38057.1"/>
    <property type="molecule type" value="Genomic_DNA"/>
</dbReference>
<dbReference type="PANTHER" id="PTHR34135">
    <property type="entry name" value="LYSOZYME"/>
    <property type="match status" value="1"/>
</dbReference>
<dbReference type="Proteomes" id="UP000251431">
    <property type="component" value="Unassembled WGS sequence"/>
</dbReference>
<dbReference type="InterPro" id="IPR001119">
    <property type="entry name" value="SLH_dom"/>
</dbReference>
<keyword evidence="3" id="KW-0175">Coiled coil</keyword>
<reference evidence="5 6" key="1">
    <citation type="submission" date="2018-06" db="EMBL/GenBank/DDBJ databases">
        <authorList>
            <consortium name="Pathogen Informatics"/>
            <person name="Doyle S."/>
        </authorList>
    </citation>
    <scope>NUCLEOTIDE SEQUENCE [LARGE SCALE GENOMIC DNA]</scope>
    <source>
        <strain evidence="5 6">NCTC7582</strain>
    </source>
</reference>
<dbReference type="GO" id="GO:0009253">
    <property type="term" value="P:peptidoglycan catabolic process"/>
    <property type="evidence" value="ECO:0007669"/>
    <property type="project" value="InterPro"/>
</dbReference>